<dbReference type="Proteomes" id="UP000198853">
    <property type="component" value="Unassembled WGS sequence"/>
</dbReference>
<dbReference type="AlphaFoldDB" id="A0A1G8NKL0"/>
<evidence type="ECO:0000256" key="1">
    <source>
        <dbReference type="SAM" id="MobiDB-lite"/>
    </source>
</evidence>
<evidence type="ECO:0000313" key="2">
    <source>
        <dbReference type="EMBL" id="SDI80040.1"/>
    </source>
</evidence>
<dbReference type="InterPro" id="IPR043519">
    <property type="entry name" value="NT_sf"/>
</dbReference>
<gene>
    <name evidence="2" type="ORF">SAMN04488123_106102</name>
</gene>
<keyword evidence="2" id="KW-0808">Transferase</keyword>
<organism evidence="2 3">
    <name type="scientific">Natribacillus halophilus</name>
    <dbReference type="NCBI Taxonomy" id="549003"/>
    <lineage>
        <taxon>Bacteria</taxon>
        <taxon>Bacillati</taxon>
        <taxon>Bacillota</taxon>
        <taxon>Bacilli</taxon>
        <taxon>Bacillales</taxon>
        <taxon>Bacillaceae</taxon>
        <taxon>Natribacillus</taxon>
    </lineage>
</organism>
<sequence>MSSRQNRSNSTSKSDEDLQRITVGERASHNATITLLEYDSSWPKLFEREADRIRSVLGTEVLQLEHVGSTSVPGLCAKPIIDIVLVVTDAADETTYVSVLEKAGYKLRIREPEWFEHRLLKGPDTDINLHVFSKGTSEIKKMVRFRDWLRANEADRDKYAAVKRRLAQREWRHVQDYADAKDTVVQEIMERAEEFVVDE</sequence>
<reference evidence="2 3" key="1">
    <citation type="submission" date="2016-10" db="EMBL/GenBank/DDBJ databases">
        <authorList>
            <person name="de Groot N.N."/>
        </authorList>
    </citation>
    <scope>NUCLEOTIDE SEQUENCE [LARGE SCALE GENOMIC DNA]</scope>
    <source>
        <strain evidence="2 3">DSM 21771</strain>
    </source>
</reference>
<proteinExistence type="predicted"/>
<accession>A0A1G8NKL0</accession>
<dbReference type="InterPro" id="IPR007344">
    <property type="entry name" value="GrpB/CoaE"/>
</dbReference>
<keyword evidence="3" id="KW-1185">Reference proteome</keyword>
<protein>
    <submittedName>
        <fullName evidence="2">GrpB domain, predicted nucleotidyltransferase, UPF0157 family</fullName>
    </submittedName>
</protein>
<dbReference type="Pfam" id="PF04229">
    <property type="entry name" value="GrpB"/>
    <property type="match status" value="1"/>
</dbReference>
<dbReference type="Gene3D" id="3.30.460.10">
    <property type="entry name" value="Beta Polymerase, domain 2"/>
    <property type="match status" value="1"/>
</dbReference>
<feature type="region of interest" description="Disordered" evidence="1">
    <location>
        <begin position="1"/>
        <end position="23"/>
    </location>
</feature>
<feature type="compositionally biased region" description="Polar residues" evidence="1">
    <location>
        <begin position="1"/>
        <end position="12"/>
    </location>
</feature>
<dbReference type="RefSeq" id="WP_090398089.1">
    <property type="nucleotide sequence ID" value="NZ_FNEN01000006.1"/>
</dbReference>
<dbReference type="OrthoDB" id="9799092at2"/>
<dbReference type="PANTHER" id="PTHR34822:SF1">
    <property type="entry name" value="GRPB FAMILY PROTEIN"/>
    <property type="match status" value="1"/>
</dbReference>
<dbReference type="PANTHER" id="PTHR34822">
    <property type="entry name" value="GRPB DOMAIN PROTEIN (AFU_ORTHOLOGUE AFUA_1G01530)"/>
    <property type="match status" value="1"/>
</dbReference>
<name>A0A1G8NKL0_9BACI</name>
<dbReference type="EMBL" id="FNEN01000006">
    <property type="protein sequence ID" value="SDI80040.1"/>
    <property type="molecule type" value="Genomic_DNA"/>
</dbReference>
<dbReference type="GO" id="GO:0016740">
    <property type="term" value="F:transferase activity"/>
    <property type="evidence" value="ECO:0007669"/>
    <property type="project" value="UniProtKB-KW"/>
</dbReference>
<dbReference type="SUPFAM" id="SSF81301">
    <property type="entry name" value="Nucleotidyltransferase"/>
    <property type="match status" value="1"/>
</dbReference>
<evidence type="ECO:0000313" key="3">
    <source>
        <dbReference type="Proteomes" id="UP000198853"/>
    </source>
</evidence>